<dbReference type="EMBL" id="ML975152">
    <property type="protein sequence ID" value="KAF1815180.1"/>
    <property type="molecule type" value="Genomic_DNA"/>
</dbReference>
<evidence type="ECO:0000313" key="11">
    <source>
        <dbReference type="Proteomes" id="UP000504638"/>
    </source>
</evidence>
<dbReference type="PANTHER" id="PTHR23149">
    <property type="entry name" value="G PATCH DOMAIN CONTAINING PROTEIN"/>
    <property type="match status" value="1"/>
</dbReference>
<evidence type="ECO:0000256" key="8">
    <source>
        <dbReference type="SAM" id="MobiDB-lite"/>
    </source>
</evidence>
<organism evidence="10">
    <name type="scientific">Eremomyces bilateralis CBS 781.70</name>
    <dbReference type="NCBI Taxonomy" id="1392243"/>
    <lineage>
        <taxon>Eukaryota</taxon>
        <taxon>Fungi</taxon>
        <taxon>Dikarya</taxon>
        <taxon>Ascomycota</taxon>
        <taxon>Pezizomycotina</taxon>
        <taxon>Dothideomycetes</taxon>
        <taxon>Dothideomycetes incertae sedis</taxon>
        <taxon>Eremomycetales</taxon>
        <taxon>Eremomycetaceae</taxon>
        <taxon>Eremomyces</taxon>
    </lineage>
</organism>
<dbReference type="Proteomes" id="UP000504638">
    <property type="component" value="Unplaced"/>
</dbReference>
<dbReference type="GO" id="GO:0003676">
    <property type="term" value="F:nucleic acid binding"/>
    <property type="evidence" value="ECO:0007669"/>
    <property type="project" value="InterPro"/>
</dbReference>
<dbReference type="RefSeq" id="XP_033536811.1">
    <property type="nucleotide sequence ID" value="XM_033674688.1"/>
</dbReference>
<dbReference type="PROSITE" id="PS50174">
    <property type="entry name" value="G_PATCH"/>
    <property type="match status" value="1"/>
</dbReference>
<dbReference type="Pfam" id="PF01585">
    <property type="entry name" value="G-patch"/>
    <property type="match status" value="1"/>
</dbReference>
<dbReference type="InterPro" id="IPR050656">
    <property type="entry name" value="PINX1"/>
</dbReference>
<evidence type="ECO:0000256" key="3">
    <source>
        <dbReference type="ARBA" id="ARBA00022552"/>
    </source>
</evidence>
<dbReference type="PANTHER" id="PTHR23149:SF31">
    <property type="entry name" value="PROTEIN PXR1"/>
    <property type="match status" value="1"/>
</dbReference>
<feature type="domain" description="G-patch" evidence="9">
    <location>
        <begin position="25"/>
        <end position="79"/>
    </location>
</feature>
<reference evidence="10 12" key="1">
    <citation type="submission" date="2020-01" db="EMBL/GenBank/DDBJ databases">
        <authorList>
            <consortium name="DOE Joint Genome Institute"/>
            <person name="Haridas S."/>
            <person name="Albert R."/>
            <person name="Binder M."/>
            <person name="Bloem J."/>
            <person name="Labutti K."/>
            <person name="Salamov A."/>
            <person name="Andreopoulos B."/>
            <person name="Baker S.E."/>
            <person name="Barry K."/>
            <person name="Bills G."/>
            <person name="Bluhm B.H."/>
            <person name="Cannon C."/>
            <person name="Castanera R."/>
            <person name="Culley D.E."/>
            <person name="Daum C."/>
            <person name="Ezra D."/>
            <person name="Gonzalez J.B."/>
            <person name="Henrissat B."/>
            <person name="Kuo A."/>
            <person name="Liang C."/>
            <person name="Lipzen A."/>
            <person name="Lutzoni F."/>
            <person name="Magnuson J."/>
            <person name="Mondo S."/>
            <person name="Nolan M."/>
            <person name="Ohm R."/>
            <person name="Pangilinan J."/>
            <person name="Park H.-J."/>
            <person name="Ramirez L."/>
            <person name="Alfaro M."/>
            <person name="Sun H."/>
            <person name="Tritt A."/>
            <person name="Yoshinaga Y."/>
            <person name="Zwiers L.-H."/>
            <person name="Turgeon B.G."/>
            <person name="Goodwin S.B."/>
            <person name="Spatafora J.W."/>
            <person name="Crous P.W."/>
            <person name="Grigoriev I.V."/>
        </authorList>
    </citation>
    <scope>NUCLEOTIDE SEQUENCE</scope>
    <source>
        <strain evidence="10 12">CBS 781.70</strain>
    </source>
</reference>
<evidence type="ECO:0000259" key="9">
    <source>
        <dbReference type="PROSITE" id="PS50174"/>
    </source>
</evidence>
<comment type="function">
    <text evidence="7">Involved in rRNA-processing at A0, A1 and A2 sites and negatively regulates telomerase.</text>
</comment>
<sequence length="340" mass="37760">MGLSAPRNRVKLSSDPNNTNWSRSTERFGHKILTTYGWEPGAALGAENAAQAAHYTSANFSHVRAVLKDDTRGLGCNKKSAAENDTFGLNLFQNVLGRLNGKDDGQLEKDAKQLRDVNLRLYQEKAFGTMIFVHGGFLVGDRVERSLPTTTDRKRSSTEEKEAPDGKSGAIESTSRRKRKRGAESADASSSERNNEEPRGSKSNGDGVSEMTGRQARDERKRQRKARRELREKKREEKRNKKRRKDGTESTEKGVEPVVSGTSTPLVLSSHSSGTSTPISNPNILAGGRQELRRRSILQKRMAMSSQTALNEVGLKWFRYALTMLTLFADIHAQGRNLSV</sequence>
<name>A0A6G1GB96_9PEZI</name>
<evidence type="ECO:0000256" key="4">
    <source>
        <dbReference type="ARBA" id="ARBA00023242"/>
    </source>
</evidence>
<reference evidence="12" key="3">
    <citation type="submission" date="2025-04" db="UniProtKB">
        <authorList>
            <consortium name="RefSeq"/>
        </authorList>
    </citation>
    <scope>IDENTIFICATION</scope>
    <source>
        <strain evidence="12">CBS 781.70</strain>
    </source>
</reference>
<dbReference type="OrthoDB" id="29523at2759"/>
<evidence type="ECO:0000256" key="2">
    <source>
        <dbReference type="ARBA" id="ARBA00022517"/>
    </source>
</evidence>
<keyword evidence="3" id="KW-0698">rRNA processing</keyword>
<keyword evidence="11" id="KW-1185">Reference proteome</keyword>
<evidence type="ECO:0000256" key="5">
    <source>
        <dbReference type="ARBA" id="ARBA00038007"/>
    </source>
</evidence>
<feature type="compositionally biased region" description="Low complexity" evidence="8">
    <location>
        <begin position="269"/>
        <end position="280"/>
    </location>
</feature>
<dbReference type="AlphaFoldDB" id="A0A6G1GB96"/>
<reference evidence="12" key="2">
    <citation type="submission" date="2020-04" db="EMBL/GenBank/DDBJ databases">
        <authorList>
            <consortium name="NCBI Genome Project"/>
        </authorList>
    </citation>
    <scope>NUCLEOTIDE SEQUENCE</scope>
    <source>
        <strain evidence="12">CBS 781.70</strain>
    </source>
</reference>
<evidence type="ECO:0000256" key="1">
    <source>
        <dbReference type="ARBA" id="ARBA00004604"/>
    </source>
</evidence>
<feature type="compositionally biased region" description="Basic and acidic residues" evidence="8">
    <location>
        <begin position="229"/>
        <end position="239"/>
    </location>
</feature>
<keyword evidence="2" id="KW-0690">Ribosome biogenesis</keyword>
<comment type="subcellular location">
    <subcellularLocation>
        <location evidence="1">Nucleus</location>
        <location evidence="1">Nucleolus</location>
    </subcellularLocation>
</comment>
<feature type="compositionally biased region" description="Basic and acidic residues" evidence="8">
    <location>
        <begin position="148"/>
        <end position="165"/>
    </location>
</feature>
<proteinExistence type="inferred from homology"/>
<dbReference type="GO" id="GO:0005730">
    <property type="term" value="C:nucleolus"/>
    <property type="evidence" value="ECO:0007669"/>
    <property type="project" value="UniProtKB-SubCell"/>
</dbReference>
<comment type="similarity">
    <text evidence="5">Belongs to the PINX1 family.</text>
</comment>
<dbReference type="GeneID" id="54415258"/>
<evidence type="ECO:0000313" key="10">
    <source>
        <dbReference type="EMBL" id="KAF1815180.1"/>
    </source>
</evidence>
<feature type="region of interest" description="Disordered" evidence="8">
    <location>
        <begin position="148"/>
        <end position="285"/>
    </location>
</feature>
<dbReference type="InterPro" id="IPR000467">
    <property type="entry name" value="G_patch_dom"/>
</dbReference>
<protein>
    <recommendedName>
        <fullName evidence="6">PinX1-related protein 1</fullName>
    </recommendedName>
</protein>
<feature type="compositionally biased region" description="Basic and acidic residues" evidence="8">
    <location>
        <begin position="246"/>
        <end position="255"/>
    </location>
</feature>
<keyword evidence="4" id="KW-0539">Nucleus</keyword>
<evidence type="ECO:0000313" key="12">
    <source>
        <dbReference type="RefSeq" id="XP_033536811.1"/>
    </source>
</evidence>
<evidence type="ECO:0000256" key="7">
    <source>
        <dbReference type="ARBA" id="ARBA00043878"/>
    </source>
</evidence>
<feature type="region of interest" description="Disordered" evidence="8">
    <location>
        <begin position="1"/>
        <end position="23"/>
    </location>
</feature>
<dbReference type="GO" id="GO:0006364">
    <property type="term" value="P:rRNA processing"/>
    <property type="evidence" value="ECO:0007669"/>
    <property type="project" value="UniProtKB-KW"/>
</dbReference>
<accession>A0A6G1GB96</accession>
<feature type="compositionally biased region" description="Polar residues" evidence="8">
    <location>
        <begin position="14"/>
        <end position="23"/>
    </location>
</feature>
<gene>
    <name evidence="10 12" type="ORF">P152DRAFT_248113</name>
</gene>
<evidence type="ECO:0000256" key="6">
    <source>
        <dbReference type="ARBA" id="ARBA00041961"/>
    </source>
</evidence>